<proteinExistence type="predicted"/>
<dbReference type="Proteomes" id="UP000277256">
    <property type="component" value="Unassembled WGS sequence"/>
</dbReference>
<gene>
    <name evidence="2" type="ORF">EIW28_07655</name>
</gene>
<name>A0A426V0S0_9ACTN</name>
<accession>A0A426V0S0</accession>
<dbReference type="OrthoDB" id="3280828at2"/>
<evidence type="ECO:0000313" key="2">
    <source>
        <dbReference type="EMBL" id="RRS00433.1"/>
    </source>
</evidence>
<dbReference type="Pfam" id="PF08757">
    <property type="entry name" value="CotH"/>
    <property type="match status" value="1"/>
</dbReference>
<dbReference type="PANTHER" id="PTHR40050">
    <property type="entry name" value="INNER SPORE COAT PROTEIN H"/>
    <property type="match status" value="1"/>
</dbReference>
<dbReference type="AlphaFoldDB" id="A0A426V0S0"/>
<keyword evidence="3" id="KW-1185">Reference proteome</keyword>
<evidence type="ECO:0000313" key="3">
    <source>
        <dbReference type="Proteomes" id="UP000277256"/>
    </source>
</evidence>
<protein>
    <submittedName>
        <fullName evidence="2">Spore coat protein CotH</fullName>
    </submittedName>
</protein>
<reference evidence="2 3" key="1">
    <citation type="submission" date="2018-12" db="EMBL/GenBank/DDBJ databases">
        <title>Glycomyces sp. YIM 121974 draft genome.</title>
        <authorList>
            <person name="Li Q."/>
        </authorList>
    </citation>
    <scope>NUCLEOTIDE SEQUENCE [LARGE SCALE GENOMIC DNA]</scope>
    <source>
        <strain evidence="2 3">YIM 121974</strain>
    </source>
</reference>
<keyword evidence="1" id="KW-0472">Membrane</keyword>
<keyword evidence="1" id="KW-0812">Transmembrane</keyword>
<feature type="transmembrane region" description="Helical" evidence="1">
    <location>
        <begin position="20"/>
        <end position="38"/>
    </location>
</feature>
<evidence type="ECO:0000256" key="1">
    <source>
        <dbReference type="SAM" id="Phobius"/>
    </source>
</evidence>
<keyword evidence="1" id="KW-1133">Transmembrane helix</keyword>
<organism evidence="2 3">
    <name type="scientific">Glycomyces terrestris</name>
    <dbReference type="NCBI Taxonomy" id="2493553"/>
    <lineage>
        <taxon>Bacteria</taxon>
        <taxon>Bacillati</taxon>
        <taxon>Actinomycetota</taxon>
        <taxon>Actinomycetes</taxon>
        <taxon>Glycomycetales</taxon>
        <taxon>Glycomycetaceae</taxon>
        <taxon>Glycomyces</taxon>
    </lineage>
</organism>
<keyword evidence="2" id="KW-0946">Virion</keyword>
<comment type="caution">
    <text evidence="2">The sequence shown here is derived from an EMBL/GenBank/DDBJ whole genome shotgun (WGS) entry which is preliminary data.</text>
</comment>
<dbReference type="RefSeq" id="WP_125247112.1">
    <property type="nucleotide sequence ID" value="NZ_RSEB01000002.1"/>
</dbReference>
<dbReference type="PANTHER" id="PTHR40050:SF1">
    <property type="entry name" value="INNER SPORE COAT PROTEIN H"/>
    <property type="match status" value="1"/>
</dbReference>
<keyword evidence="2" id="KW-0167">Capsid protein</keyword>
<dbReference type="InterPro" id="IPR014867">
    <property type="entry name" value="Spore_coat_CotH_CotH2/3/7"/>
</dbReference>
<dbReference type="EMBL" id="RSEB01000002">
    <property type="protein sequence ID" value="RRS00433.1"/>
    <property type="molecule type" value="Genomic_DNA"/>
</dbReference>
<sequence>MGAKALRHRLPVSVRHYWKLVAGAIGLVAVLVLAVGTIRVSAVVTSDANEGFVITADVQNTVDLFDTSVAHEIGLEYSEDDYQQMIATFQDSGEKTWIKADITIDGVTVDDVGIRLKGNSTLASLGGGGEGAMGGRELPEGMEMPEGMEFPGGGELPEGMEFPGGGELPEDMEMPERGGGLGGTGGALSFDDPESLPWLVDFSKYIDGQVYQGNQQITLRVDSGAGGSTLTEAVALELVEAGGEPSYDWTYSKVSVNGSEAVTRRVVDAMDVTWAEEEYGPSEGVLYKGRAGGRFAYQGQDPGEYEDDFKQVTMEGSADMQPIIDFLEWLDAADDAAFDAELAEWVDVESFANYAALQNLIANGDDMSGPGGNYYLWYDYDTGLLSVITWDLDLALTSAELAPDESASIMGGGGGMGELPEGMEMPEGMEAPDGMEIPEGGAMPEGMGGMSSGAGEFKQRFLDSDVFQEVYMEAYADLFERLYASGAALEAVDTAAAAADLNGAADVAESAESLTSVIQQREEFLAVRLGAGG</sequence>